<name>W9JXU7_FUSOX</name>
<dbReference type="FunFam" id="3.20.20.300:FF:000006">
    <property type="entry name" value="Beta-glucosidase H"/>
    <property type="match status" value="1"/>
</dbReference>
<evidence type="ECO:0000256" key="4">
    <source>
        <dbReference type="ARBA" id="ARBA00022801"/>
    </source>
</evidence>
<dbReference type="CDD" id="cd12148">
    <property type="entry name" value="fungal_TF_MHR"/>
    <property type="match status" value="1"/>
</dbReference>
<dbReference type="UniPathway" id="UPA00696"/>
<evidence type="ECO:0000256" key="11">
    <source>
        <dbReference type="SAM" id="MobiDB-lite"/>
    </source>
</evidence>
<dbReference type="SUPFAM" id="SSF52279">
    <property type="entry name" value="Beta-D-glucan exohydrolase, C-terminal domain"/>
    <property type="match status" value="1"/>
</dbReference>
<dbReference type="Gene3D" id="3.40.50.1700">
    <property type="entry name" value="Glycoside hydrolase family 3 C-terminal domain"/>
    <property type="match status" value="1"/>
</dbReference>
<dbReference type="InterPro" id="IPR037524">
    <property type="entry name" value="PA14/GLEYA"/>
</dbReference>
<dbReference type="PANTHER" id="PTHR42715:SF27">
    <property type="entry name" value="BETA-GLUCOSIDASE-RELATED"/>
    <property type="match status" value="1"/>
</dbReference>
<dbReference type="InterPro" id="IPR036881">
    <property type="entry name" value="Glyco_hydro_3_C_sf"/>
</dbReference>
<dbReference type="Pfam" id="PF01915">
    <property type="entry name" value="Glyco_hydro_3_C"/>
    <property type="match status" value="1"/>
</dbReference>
<feature type="compositionally biased region" description="Polar residues" evidence="11">
    <location>
        <begin position="897"/>
        <end position="920"/>
    </location>
</feature>
<keyword evidence="9 10" id="KW-0624">Polysaccharide degradation</keyword>
<dbReference type="Pfam" id="PF14310">
    <property type="entry name" value="Fn3-like"/>
    <property type="match status" value="1"/>
</dbReference>
<dbReference type="InterPro" id="IPR019800">
    <property type="entry name" value="Glyco_hydro_3_AS"/>
</dbReference>
<dbReference type="Pfam" id="PF00933">
    <property type="entry name" value="Glyco_hydro_3"/>
    <property type="match status" value="1"/>
</dbReference>
<dbReference type="GO" id="GO:0008422">
    <property type="term" value="F:beta-glucosidase activity"/>
    <property type="evidence" value="ECO:0007669"/>
    <property type="project" value="UniProtKB-EC"/>
</dbReference>
<protein>
    <recommendedName>
        <fullName evidence="10">beta-glucosidase</fullName>
        <ecNumber evidence="10">3.2.1.21</ecNumber>
    </recommendedName>
</protein>
<dbReference type="SUPFAM" id="SSF51445">
    <property type="entry name" value="(Trans)glycosidases"/>
    <property type="match status" value="1"/>
</dbReference>
<keyword evidence="6" id="KW-0325">Glycoprotein</keyword>
<reference evidence="13" key="2">
    <citation type="submission" date="2012-06" db="EMBL/GenBank/DDBJ databases">
        <title>Annotation of the Genome Sequence of Fusarium oxysporum Fo47.</title>
        <authorList>
            <consortium name="The Broad Institute Genomics Platform"/>
            <person name="Ma L.-J."/>
            <person name="Corby-Kistler H."/>
            <person name="Broz K."/>
            <person name="Gale L.R."/>
            <person name="Jonkers W."/>
            <person name="O'Donnell K."/>
            <person name="Ploetz R."/>
            <person name="Steinberg C."/>
            <person name="Schwartz D.C."/>
            <person name="VanEtten H."/>
            <person name="Zhou S."/>
            <person name="Young S.K."/>
            <person name="Zeng Q."/>
            <person name="Gargeya S."/>
            <person name="Fitzgerald M."/>
            <person name="Abouelleil A."/>
            <person name="Alvarado L."/>
            <person name="Chapman S.B."/>
            <person name="Gainer-Dewar J."/>
            <person name="Goldberg J."/>
            <person name="Griggs A."/>
            <person name="Gujja S."/>
            <person name="Hansen M."/>
            <person name="Howarth C."/>
            <person name="Imamovic A."/>
            <person name="Ireland A."/>
            <person name="Larimer J."/>
            <person name="McCowan C."/>
            <person name="Murphy C."/>
            <person name="Pearson M."/>
            <person name="Poon T.W."/>
            <person name="Priest M."/>
            <person name="Roberts A."/>
            <person name="Saif S."/>
            <person name="Shea T."/>
            <person name="Sykes S."/>
            <person name="Wortman J."/>
            <person name="Nusbaum C."/>
            <person name="Birren B."/>
        </authorList>
    </citation>
    <scope>NUCLEOTIDE SEQUENCE</scope>
    <source>
        <strain evidence="13">Fo47</strain>
    </source>
</reference>
<accession>W9JXU7</accession>
<feature type="region of interest" description="Disordered" evidence="11">
    <location>
        <begin position="897"/>
        <end position="951"/>
    </location>
</feature>
<dbReference type="PRINTS" id="PR00133">
    <property type="entry name" value="GLHYDRLASE3"/>
</dbReference>
<dbReference type="HOGENOM" id="CLU_259049_0_0_1"/>
<dbReference type="InterPro" id="IPR002772">
    <property type="entry name" value="Glyco_hydro_3_C"/>
</dbReference>
<dbReference type="SUPFAM" id="SSF56988">
    <property type="entry name" value="Anthrax protective antigen"/>
    <property type="match status" value="1"/>
</dbReference>
<keyword evidence="8 10" id="KW-0326">Glycosidase</keyword>
<keyword evidence="4 10" id="KW-0378">Hydrolase</keyword>
<dbReference type="PROSITE" id="PS51820">
    <property type="entry name" value="PA14"/>
    <property type="match status" value="1"/>
</dbReference>
<feature type="compositionally biased region" description="Polar residues" evidence="11">
    <location>
        <begin position="927"/>
        <end position="949"/>
    </location>
</feature>
<keyword evidence="7 10" id="KW-0119">Carbohydrate metabolism</keyword>
<keyword evidence="5" id="KW-0136">Cellulose degradation</keyword>
<gene>
    <name evidence="13" type="ORF">FOZG_13705</name>
</gene>
<evidence type="ECO:0000256" key="7">
    <source>
        <dbReference type="ARBA" id="ARBA00023277"/>
    </source>
</evidence>
<comment type="catalytic activity">
    <reaction evidence="1 10">
        <text>Hydrolysis of terminal, non-reducing beta-D-glucosyl residues with release of beta-D-glucose.</text>
        <dbReference type="EC" id="3.2.1.21"/>
    </reaction>
</comment>
<evidence type="ECO:0000256" key="1">
    <source>
        <dbReference type="ARBA" id="ARBA00000448"/>
    </source>
</evidence>
<dbReference type="Gene3D" id="2.60.40.10">
    <property type="entry name" value="Immunoglobulins"/>
    <property type="match status" value="1"/>
</dbReference>
<dbReference type="PROSITE" id="PS00775">
    <property type="entry name" value="GLYCOSYL_HYDROL_F3"/>
    <property type="match status" value="1"/>
</dbReference>
<evidence type="ECO:0000259" key="12">
    <source>
        <dbReference type="PROSITE" id="PS51820"/>
    </source>
</evidence>
<dbReference type="EC" id="3.2.1.21" evidence="10"/>
<dbReference type="InterPro" id="IPR001764">
    <property type="entry name" value="Glyco_hydro_3_N"/>
</dbReference>
<comment type="similarity">
    <text evidence="3 10">Belongs to the glycosyl hydrolase 3 family.</text>
</comment>
<proteinExistence type="inferred from homology"/>
<dbReference type="InterPro" id="IPR026891">
    <property type="entry name" value="Fn3-like"/>
</dbReference>
<reference evidence="13" key="1">
    <citation type="submission" date="2011-06" db="EMBL/GenBank/DDBJ databases">
        <title>The Genome Sequence of Fusarium oxysporum Fo47.</title>
        <authorList>
            <consortium name="The Broad Institute Genome Sequencing Platform"/>
            <person name="Ma L.-J."/>
            <person name="Gale L.R."/>
            <person name="Schwartz D.C."/>
            <person name="Zhou S."/>
            <person name="Corby-Kistler H."/>
            <person name="Young S.K."/>
            <person name="Zeng Q."/>
            <person name="Gargeya S."/>
            <person name="Fitzgerald M."/>
            <person name="Haas B."/>
            <person name="Abouelleil A."/>
            <person name="Alvarado L."/>
            <person name="Arachchi H.M."/>
            <person name="Berlin A."/>
            <person name="Brown A."/>
            <person name="Chapman S.B."/>
            <person name="Chen Z."/>
            <person name="Dunbar C."/>
            <person name="Freedman E."/>
            <person name="Gearin G."/>
            <person name="Gellesch M."/>
            <person name="Goldberg J."/>
            <person name="Griggs A."/>
            <person name="Gujja S."/>
            <person name="Heiman D."/>
            <person name="Howarth C."/>
            <person name="Larson L."/>
            <person name="Lui A."/>
            <person name="MacDonald P.J.P."/>
            <person name="Mehta T."/>
            <person name="Montmayeur A."/>
            <person name="Murphy C."/>
            <person name="Neiman D."/>
            <person name="Pearson M."/>
            <person name="Priest M."/>
            <person name="Roberts A."/>
            <person name="Saif S."/>
            <person name="Shea T."/>
            <person name="Shenoy N."/>
            <person name="Sisk P."/>
            <person name="Stolte C."/>
            <person name="Sykes S."/>
            <person name="Wortman J."/>
            <person name="Nusbaum C."/>
            <person name="Birren B."/>
        </authorList>
    </citation>
    <scope>NUCLEOTIDE SEQUENCE [LARGE SCALE GENOMIC DNA]</scope>
    <source>
        <strain evidence="13">Fo47</strain>
    </source>
</reference>
<evidence type="ECO:0000313" key="13">
    <source>
        <dbReference type="EMBL" id="EWZ34023.1"/>
    </source>
</evidence>
<dbReference type="Gene3D" id="3.20.20.300">
    <property type="entry name" value="Glycoside hydrolase, family 3, N-terminal domain"/>
    <property type="match status" value="1"/>
</dbReference>
<dbReference type="InterPro" id="IPR036962">
    <property type="entry name" value="Glyco_hydro_3_N_sf"/>
</dbReference>
<sequence>MGDIESFNFPYDELLQHLTTSEKISLLSGSDFWHTQGIPRLSIPKLRMSDGPNGVRGTKFFNSVPGACLPCGTGLAATWSHDLMREAGDLIARGCHAKSAHVWLGPTTNIQRSPLGGRGFESFSEDPLLGGSLASTLISNVQKNGIACSLKHFVANDMEHERTLVDCRISPRALREIYLLPFQIAIRDADPWALMTAYNKVNGQHMSEHQEILQEIVRNEWGYRGCIMSDWFGTYSTAAAINNGLDLEMPGPTEQRGKRVATALGVGKIKSSTIDERVASVLKLVDRARASGIPEGGPESCLDTDQDRSVLRRLATESVVLLKNDDHVLPFRADKKAVIGPNAQKSFFCGGGSASLRPTRVVSILEGLRDQLEQPVEHAEACQIYNQLPVLGDIITAPDGTPGQFLMRIYTSPPTIQPNNSEITDTREAIDVLQLNDSNVVLYDYSNAAAPDNVVYATITADLVVEKTDTYAFSLTVAGTATLYLDNALIVDNSHDQKRGTSFFGSGSVEQINHVQLVANRVYKLRVEFGSASTSNLNKAGAPVFGAGGVRIGCARCSNESLELDRAVELAKTADQVVVCVGLGPEWESEGSDRSLYELPGRQCELISRVTAVNKHVVVIIQSGTPVSGPWDQVAAVMQTWYGGDELGHGIADIVLGRESPSGKLPLSWPRCIEDNPSFLSYRSEAGACNYNEDIFVGYRFYEKTKRKVQWPFGFGLSYASFILQQPSVQLRGSGVDANILVTLSVCNNSATTSGKEVIQVYMSRITPSSVSRPVKELKGFAKLFVAAGETRLATVEIPLKNAVSVWDSRCKTEMKLIIATSSSGFGKRYLRRGDDGDDGAQWQSLLIFSSPSTSALLRQHKDTNHYEFKHRGFTWSEEAAPISYAHQLPALSAEQITPDSGNLTSQTSPLSVPLQSPDSSQRDETNGSQPSPPSDSSAFGDASLQQHQDQPHRNLYQDFTQSHWDAVLQRPTDHTRRSTLASQGNLHQPEAFYFPFPLASEVTVNDLTSALPPRESCEYLIIRERRRRCWAGILLLHTYQAILFRDVDMSSLISDYTTMPENVNDTDILHDRILQPSTQPTQMSVMIFKISLFRLSARICKELSDATPLTQARLVALDAEIASEQQRWASIFLVDGAPSLLDSSSYALWCGLDVYAHQLYLLLHRPFSRPANQPLYRPESRQKCITSSLVLLDIHRKWMELPRLSSYSWYAYGVVGSCALHGAVTLASCLLERTDQEIDDSAERKAFDAAVLRLNKLQERSSLYVKAYPVLRQLQSMLSPGSIPWSSETAQIFGTTFDDWIDNVQWLDPESIDWNFWDEILKSGLSEVPS</sequence>
<dbReference type="SMART" id="SM01217">
    <property type="entry name" value="Fn3_like"/>
    <property type="match status" value="1"/>
</dbReference>
<dbReference type="SMART" id="SM00758">
    <property type="entry name" value="PA14"/>
    <property type="match status" value="1"/>
</dbReference>
<dbReference type="EMBL" id="JH717905">
    <property type="protein sequence ID" value="EWZ34023.1"/>
    <property type="molecule type" value="Genomic_DNA"/>
</dbReference>
<dbReference type="GO" id="GO:0030245">
    <property type="term" value="P:cellulose catabolic process"/>
    <property type="evidence" value="ECO:0007669"/>
    <property type="project" value="UniProtKB-UniPathway"/>
</dbReference>
<evidence type="ECO:0000256" key="3">
    <source>
        <dbReference type="ARBA" id="ARBA00005336"/>
    </source>
</evidence>
<evidence type="ECO:0000256" key="2">
    <source>
        <dbReference type="ARBA" id="ARBA00004987"/>
    </source>
</evidence>
<organism evidence="13">
    <name type="scientific">Fusarium oxysporum Fo47</name>
    <dbReference type="NCBI Taxonomy" id="660027"/>
    <lineage>
        <taxon>Eukaryota</taxon>
        <taxon>Fungi</taxon>
        <taxon>Dikarya</taxon>
        <taxon>Ascomycota</taxon>
        <taxon>Pezizomycotina</taxon>
        <taxon>Sordariomycetes</taxon>
        <taxon>Hypocreomycetidae</taxon>
        <taxon>Hypocreales</taxon>
        <taxon>Nectriaceae</taxon>
        <taxon>Fusarium</taxon>
        <taxon>Fusarium oxysporum species complex</taxon>
    </lineage>
</organism>
<evidence type="ECO:0000256" key="8">
    <source>
        <dbReference type="ARBA" id="ARBA00023295"/>
    </source>
</evidence>
<dbReference type="VEuPathDB" id="FungiDB:FOZG_13705"/>
<dbReference type="Gene3D" id="2.60.120.260">
    <property type="entry name" value="Galactose-binding domain-like"/>
    <property type="match status" value="1"/>
</dbReference>
<dbReference type="InterPro" id="IPR011658">
    <property type="entry name" value="PA14_dom"/>
</dbReference>
<feature type="domain" description="PA14" evidence="12">
    <location>
        <begin position="400"/>
        <end position="568"/>
    </location>
</feature>
<dbReference type="InterPro" id="IPR013783">
    <property type="entry name" value="Ig-like_fold"/>
</dbReference>
<dbReference type="Proteomes" id="UP000030766">
    <property type="component" value="Unassembled WGS sequence"/>
</dbReference>
<evidence type="ECO:0000256" key="10">
    <source>
        <dbReference type="RuleBase" id="RU361161"/>
    </source>
</evidence>
<dbReference type="InterPro" id="IPR050288">
    <property type="entry name" value="Cellulose_deg_GH3"/>
</dbReference>
<dbReference type="InterPro" id="IPR017853">
    <property type="entry name" value="GH"/>
</dbReference>
<dbReference type="PANTHER" id="PTHR42715">
    <property type="entry name" value="BETA-GLUCOSIDASE"/>
    <property type="match status" value="1"/>
</dbReference>
<evidence type="ECO:0000256" key="6">
    <source>
        <dbReference type="ARBA" id="ARBA00023180"/>
    </source>
</evidence>
<evidence type="ECO:0000256" key="5">
    <source>
        <dbReference type="ARBA" id="ARBA00023001"/>
    </source>
</evidence>
<dbReference type="Pfam" id="PF07691">
    <property type="entry name" value="PA14"/>
    <property type="match status" value="1"/>
</dbReference>
<evidence type="ECO:0000256" key="9">
    <source>
        <dbReference type="ARBA" id="ARBA00023326"/>
    </source>
</evidence>
<comment type="pathway">
    <text evidence="2 10">Glycan metabolism; cellulose degradation.</text>
</comment>